<evidence type="ECO:0000256" key="1">
    <source>
        <dbReference type="SAM" id="MobiDB-lite"/>
    </source>
</evidence>
<dbReference type="EMBL" id="LJZO01000020">
    <property type="protein sequence ID" value="ROV96489.1"/>
    <property type="molecule type" value="Genomic_DNA"/>
</dbReference>
<proteinExistence type="predicted"/>
<dbReference type="Proteomes" id="UP000284375">
    <property type="component" value="Unassembled WGS sequence"/>
</dbReference>
<feature type="compositionally biased region" description="Low complexity" evidence="1">
    <location>
        <begin position="68"/>
        <end position="91"/>
    </location>
</feature>
<evidence type="ECO:0000313" key="3">
    <source>
        <dbReference type="Proteomes" id="UP000284375"/>
    </source>
</evidence>
<dbReference type="OrthoDB" id="2590867at2759"/>
<feature type="compositionally biased region" description="Basic and acidic residues" evidence="1">
    <location>
        <begin position="7"/>
        <end position="19"/>
    </location>
</feature>
<feature type="compositionally biased region" description="Basic and acidic residues" evidence="1">
    <location>
        <begin position="313"/>
        <end position="331"/>
    </location>
</feature>
<dbReference type="PANTHER" id="PTHR39606:SF1">
    <property type="entry name" value="CELL SURFACE PROTEIN"/>
    <property type="match status" value="1"/>
</dbReference>
<gene>
    <name evidence="2" type="ORF">VSDG_05441</name>
</gene>
<name>A0A423VZJ5_CYTCH</name>
<evidence type="ECO:0000313" key="2">
    <source>
        <dbReference type="EMBL" id="ROV96489.1"/>
    </source>
</evidence>
<dbReference type="STRING" id="252740.A0A423VZJ5"/>
<feature type="compositionally biased region" description="Low complexity" evidence="1">
    <location>
        <begin position="139"/>
        <end position="153"/>
    </location>
</feature>
<feature type="compositionally biased region" description="Basic and acidic residues" evidence="1">
    <location>
        <begin position="374"/>
        <end position="400"/>
    </location>
</feature>
<feature type="compositionally biased region" description="Basic and acidic residues" evidence="1">
    <location>
        <begin position="38"/>
        <end position="48"/>
    </location>
</feature>
<accession>A0A423VZJ5</accession>
<feature type="compositionally biased region" description="Basic and acidic residues" evidence="1">
    <location>
        <begin position="112"/>
        <end position="122"/>
    </location>
</feature>
<comment type="caution">
    <text evidence="2">The sequence shown here is derived from an EMBL/GenBank/DDBJ whole genome shotgun (WGS) entry which is preliminary data.</text>
</comment>
<protein>
    <submittedName>
        <fullName evidence="2">Uncharacterized protein</fullName>
    </submittedName>
</protein>
<feature type="region of interest" description="Disordered" evidence="1">
    <location>
        <begin position="1"/>
        <end position="400"/>
    </location>
</feature>
<keyword evidence="3" id="KW-1185">Reference proteome</keyword>
<feature type="compositionally biased region" description="Polar residues" evidence="1">
    <location>
        <begin position="335"/>
        <end position="350"/>
    </location>
</feature>
<organism evidence="2 3">
    <name type="scientific">Cytospora chrysosperma</name>
    <name type="common">Cytospora canker fungus</name>
    <name type="synonym">Sphaeria chrysosperma</name>
    <dbReference type="NCBI Taxonomy" id="252740"/>
    <lineage>
        <taxon>Eukaryota</taxon>
        <taxon>Fungi</taxon>
        <taxon>Dikarya</taxon>
        <taxon>Ascomycota</taxon>
        <taxon>Pezizomycotina</taxon>
        <taxon>Sordariomycetes</taxon>
        <taxon>Sordariomycetidae</taxon>
        <taxon>Diaporthales</taxon>
        <taxon>Cytosporaceae</taxon>
        <taxon>Cytospora</taxon>
    </lineage>
</organism>
<dbReference type="PANTHER" id="PTHR39606">
    <property type="entry name" value="SURFACE PROTEIN, PUTATIVE-RELATED"/>
    <property type="match status" value="1"/>
</dbReference>
<reference evidence="2 3" key="1">
    <citation type="submission" date="2015-09" db="EMBL/GenBank/DDBJ databases">
        <title>Host preference determinants of Valsa canker pathogens revealed by comparative genomics.</title>
        <authorList>
            <person name="Yin Z."/>
            <person name="Huang L."/>
        </authorList>
    </citation>
    <scope>NUCLEOTIDE SEQUENCE [LARGE SCALE GENOMIC DNA]</scope>
    <source>
        <strain evidence="2 3">YSFL</strain>
    </source>
</reference>
<dbReference type="AlphaFoldDB" id="A0A423VZJ5"/>
<sequence>MAGIVNKVKEALSSDKSHEAPQGATGPHGSKVANTVDPRVDSDRDHRANPATGTNVGGYSDPASTHATHGYNTSNTGNTGTTGTTHGNVTGFDDPAGTHGPHGSRVTNVADPRVDSDRDHRGAGLGGNSTHTGTGIMGSSGQHTGNTGNTGHTDFAGSNTGHTSLTGQSHTGPTHTGHNDFAGNNTGHTGLTGQSHTGPTHTGHSDFAGNNNGHTGLTGQSHTGHSDFAGNNSGHTGLTGFTGQSHTGPTHTGQTGFASNNGHTGLTGQSGHTGQTSHIGQTGHTGQTDFASTAGTMHAGSSPGPAANTAGPHKSDMMNKIDPRVDSDLDGSKTYGGNKTYEQTQATSSSTHKDPTDAAQVPPSVMREAVGDPLIEHEDGSHGREGRHQSISHQEAHRGI</sequence>
<feature type="compositionally biased region" description="Polar residues" evidence="1">
    <location>
        <begin position="156"/>
        <end position="295"/>
    </location>
</feature>